<evidence type="ECO:0000313" key="5">
    <source>
        <dbReference type="Proteomes" id="UP000027222"/>
    </source>
</evidence>
<keyword evidence="2" id="KW-0472">Membrane</keyword>
<gene>
    <name evidence="4" type="ORF">GALMADRAFT_216494</name>
</gene>
<dbReference type="OrthoDB" id="3267855at2759"/>
<proteinExistence type="predicted"/>
<name>A0A067SBU5_GALM3</name>
<feature type="transmembrane region" description="Helical" evidence="2">
    <location>
        <begin position="99"/>
        <end position="120"/>
    </location>
</feature>
<organism evidence="4 5">
    <name type="scientific">Galerina marginata (strain CBS 339.88)</name>
    <dbReference type="NCBI Taxonomy" id="685588"/>
    <lineage>
        <taxon>Eukaryota</taxon>
        <taxon>Fungi</taxon>
        <taxon>Dikarya</taxon>
        <taxon>Basidiomycota</taxon>
        <taxon>Agaricomycotina</taxon>
        <taxon>Agaricomycetes</taxon>
        <taxon>Agaricomycetidae</taxon>
        <taxon>Agaricales</taxon>
        <taxon>Agaricineae</taxon>
        <taxon>Strophariaceae</taxon>
        <taxon>Galerina</taxon>
    </lineage>
</organism>
<feature type="region of interest" description="Disordered" evidence="1">
    <location>
        <begin position="290"/>
        <end position="323"/>
    </location>
</feature>
<keyword evidence="2" id="KW-0812">Transmembrane</keyword>
<dbReference type="Proteomes" id="UP000027222">
    <property type="component" value="Unassembled WGS sequence"/>
</dbReference>
<keyword evidence="2" id="KW-1133">Transmembrane helix</keyword>
<evidence type="ECO:0000256" key="1">
    <source>
        <dbReference type="SAM" id="MobiDB-lite"/>
    </source>
</evidence>
<reference evidence="5" key="1">
    <citation type="journal article" date="2014" name="Proc. Natl. Acad. Sci. U.S.A.">
        <title>Extensive sampling of basidiomycete genomes demonstrates inadequacy of the white-rot/brown-rot paradigm for wood decay fungi.</title>
        <authorList>
            <person name="Riley R."/>
            <person name="Salamov A.A."/>
            <person name="Brown D.W."/>
            <person name="Nagy L.G."/>
            <person name="Floudas D."/>
            <person name="Held B.W."/>
            <person name="Levasseur A."/>
            <person name="Lombard V."/>
            <person name="Morin E."/>
            <person name="Otillar R."/>
            <person name="Lindquist E.A."/>
            <person name="Sun H."/>
            <person name="LaButti K.M."/>
            <person name="Schmutz J."/>
            <person name="Jabbour D."/>
            <person name="Luo H."/>
            <person name="Baker S.E."/>
            <person name="Pisabarro A.G."/>
            <person name="Walton J.D."/>
            <person name="Blanchette R.A."/>
            <person name="Henrissat B."/>
            <person name="Martin F."/>
            <person name="Cullen D."/>
            <person name="Hibbett D.S."/>
            <person name="Grigoriev I.V."/>
        </authorList>
    </citation>
    <scope>NUCLEOTIDE SEQUENCE [LARGE SCALE GENOMIC DNA]</scope>
    <source>
        <strain evidence="5">CBS 339.88</strain>
    </source>
</reference>
<dbReference type="EMBL" id="KL142415">
    <property type="protein sequence ID" value="KDR67417.1"/>
    <property type="molecule type" value="Genomic_DNA"/>
</dbReference>
<keyword evidence="5" id="KW-1185">Reference proteome</keyword>
<accession>A0A067SBU5</accession>
<sequence length="323" mass="36553">MSSAAHTRFVKNSIQYSTVVLFRAAYSGSALLFYDYSLTWTREVTYVWRRKFTLSTGLYMACRCDNGYKVCSSLAIVVRAATLAVWGARTYAVYDKSRYIIMVFLPLIILISILDIIRIPHVVCIGSQTNPIFETFLASLVVLYEFLAAILTAARSWKALRAGGFWREKTNLLDLVIRDVSFFTVGTLILLHTAPNQAYRFGIEQDKSISQRLLNPFTLPVSGLVTARFLLHLREYEDMRTCGMTIGEEHYGSIRFQNGGYESSRISTIIAQFGEDPVLRARREADIISDVQSRSVDERPGTSEEGRRTASVQQCPSEEETRV</sequence>
<feature type="domain" description="DUF6533" evidence="3">
    <location>
        <begin position="27"/>
        <end position="63"/>
    </location>
</feature>
<feature type="transmembrane region" description="Helical" evidence="2">
    <location>
        <begin position="213"/>
        <end position="231"/>
    </location>
</feature>
<dbReference type="InterPro" id="IPR045340">
    <property type="entry name" value="DUF6533"/>
</dbReference>
<feature type="transmembrane region" description="Helical" evidence="2">
    <location>
        <begin position="132"/>
        <end position="154"/>
    </location>
</feature>
<evidence type="ECO:0000259" key="3">
    <source>
        <dbReference type="Pfam" id="PF20151"/>
    </source>
</evidence>
<feature type="transmembrane region" description="Helical" evidence="2">
    <location>
        <begin position="175"/>
        <end position="193"/>
    </location>
</feature>
<protein>
    <recommendedName>
        <fullName evidence="3">DUF6533 domain-containing protein</fullName>
    </recommendedName>
</protein>
<evidence type="ECO:0000256" key="2">
    <source>
        <dbReference type="SAM" id="Phobius"/>
    </source>
</evidence>
<dbReference type="AlphaFoldDB" id="A0A067SBU5"/>
<feature type="compositionally biased region" description="Basic and acidic residues" evidence="1">
    <location>
        <begin position="295"/>
        <end position="308"/>
    </location>
</feature>
<evidence type="ECO:0000313" key="4">
    <source>
        <dbReference type="EMBL" id="KDR67417.1"/>
    </source>
</evidence>
<dbReference type="Pfam" id="PF20151">
    <property type="entry name" value="DUF6533"/>
    <property type="match status" value="1"/>
</dbReference>
<dbReference type="HOGENOM" id="CLU_055330_0_0_1"/>